<keyword evidence="12" id="KW-0843">Virulence</keyword>
<evidence type="ECO:0000256" key="9">
    <source>
        <dbReference type="ARBA" id="ARBA00022737"/>
    </source>
</evidence>
<evidence type="ECO:0000256" key="4">
    <source>
        <dbReference type="ARBA" id="ARBA00009868"/>
    </source>
</evidence>
<comment type="subcellular location">
    <subcellularLocation>
        <location evidence="2">Host cytoplasm</location>
    </subcellularLocation>
    <subcellularLocation>
        <location evidence="3">Secreted</location>
    </subcellularLocation>
</comment>
<dbReference type="Pfam" id="PF14496">
    <property type="entry name" value="NEL"/>
    <property type="match status" value="1"/>
</dbReference>
<dbReference type="SUPFAM" id="SSF52058">
    <property type="entry name" value="L domain-like"/>
    <property type="match status" value="1"/>
</dbReference>
<feature type="domain" description="NEL" evidence="15">
    <location>
        <begin position="1192"/>
        <end position="1481"/>
    </location>
</feature>
<comment type="catalytic activity">
    <reaction evidence="1">
        <text>S-ubiquitinyl-[E2 ubiquitin-conjugating enzyme]-L-cysteine + [acceptor protein]-L-lysine = [E2 ubiquitin-conjugating enzyme]-L-cysteine + N(6)-ubiquitinyl-[acceptor protein]-L-lysine.</text>
        <dbReference type="EC" id="2.3.2.27"/>
    </reaction>
</comment>
<accession>A0A1Q9QUW6</accession>
<dbReference type="Proteomes" id="UP000186736">
    <property type="component" value="Unassembled WGS sequence"/>
</dbReference>
<evidence type="ECO:0000256" key="14">
    <source>
        <dbReference type="PROSITE-ProRule" id="PRU01398"/>
    </source>
</evidence>
<evidence type="ECO:0000256" key="12">
    <source>
        <dbReference type="ARBA" id="ARBA00023026"/>
    </source>
</evidence>
<dbReference type="EMBL" id="MKZO01000079">
    <property type="protein sequence ID" value="OLS58951.1"/>
    <property type="molecule type" value="Genomic_DNA"/>
</dbReference>
<proteinExistence type="inferred from homology"/>
<keyword evidence="10 14" id="KW-0833">Ubl conjugation pathway</keyword>
<name>A0A1Q9QUW6_PSEPU</name>
<evidence type="ECO:0000256" key="1">
    <source>
        <dbReference type="ARBA" id="ARBA00000900"/>
    </source>
</evidence>
<reference evidence="16 17" key="1">
    <citation type="submission" date="2016-10" db="EMBL/GenBank/DDBJ databases">
        <title>Genome Sequence of Pseudomonas putida GM4FR.</title>
        <authorList>
            <person name="Poehlein A."/>
            <person name="Wemheuer F."/>
            <person name="Hollensteiner J."/>
            <person name="Wemheuer B."/>
        </authorList>
    </citation>
    <scope>NUCLEOTIDE SEQUENCE [LARGE SCALE GENOMIC DNA]</scope>
    <source>
        <strain evidence="16 17">GM4FR</strain>
    </source>
</reference>
<evidence type="ECO:0000256" key="11">
    <source>
        <dbReference type="ARBA" id="ARBA00022843"/>
    </source>
</evidence>
<sequence>MTDPIPLTDARALDRFIAGNTPAWLRSASSEQLEQLHQSLSSHHRHQARVGELLARIQAPEDFAMPRLLDVLRELGCTPQPAQALWRDIRLRVEMPVFRITDVDLPSFHHYPVDSDLLGRLLRNFNEDEARDGAHYPGSGIVEGGRLLACAPAEVAARCRTLDLGGQYQRHLREVLTPDDLDRRQEVIECLRDDKRAALAAHARCACLKGEIDGDAERLLLDLADGRAVSRDVSPGHLQLLGFDVQGALLLEMAATHPRLPGQVLLYLPNDPNRTLHQCESLALLDDELASQLRHPPYAEFFTRQLQPDDRLSFLGKLQSCLQAPSPALQAQGVAIGSRPFEWQAQRQIARIKSDAAQLLVPTAAVDQALFRQRIEALKSAGLAVGGLLASFIPGVGEFMLVGLVKDVLSEVYEGVVDWSHGQCQEALDHLLGVVGNLAITALIGAGVGVVVRELQRSSFVDGLLPVLHGDGRQRLWSAERARHQVPLALTRPADADGLVRVQGRHWWRRGEQVFEVQQAAPQARWRIVHPSRPGAWTPELTGNGDGAWWHAGEDPLQWQGSAALLRRFGPRTDGLTAAACEQVAAICGHDEASLRGLLVERRPMPVELVQVVADFSLDARIADFFEQLAEGAALERLDPELCAALRALRPGSAEERVTWNAEARTLQPLLFEHLAQRLAPVLDADGLRVQRLFPGLPERFVEALLDEAGMLDGERRLPLELQEKARRTLHEVRVLQAVEGLYLDSRCTSDTVRMAFSLFRSLSQWPRGLSFELRENTVDGPVLERILPLAEAREVRVLVGAHGHFRAYETNGTALGEAGGSLFQALVDGLDARQRAALGCNDATAMLILLRQQADIDRQRLPGLLGISRAPAYFRSPQRLADGRRGYPLSGRGRPGSSTLTSMVRTLYPGFSELEASIWLDEIQQLHGDPMGVLLRGQESLRSLDQALSRWVQDTPLLGRGARRRVADEIRRCWCRQTAAVLDVEGRVMGYRLRLSRSLAGDLPELPEAVDFSHVLELNLSAANQGNRVNGFLQRFTRLRCLDLGTNACDEIPPALASMPGLQELYLDGNQIRFTDSAQATLSALPRLEVLTLDRNPLGRVPDIRPLLRLRRLSLRGTGIAALPEGLVSRSFLELADLRGNELEALPETFFAAPARIRSATVLFGNPLRREVRERLWTAGEQDGMRADQDESDGLREQWLAGMHDDLLRERDEQWQSLRDEPGSAAFFSLVGNLLETAEYRLAPEHLRERVWQMIGAAVENTALRQSLFELASAPTTCVDSVSASFSVLDVRLQVSQAAARAPEGEQDKALLAFARRLFRLDRVEKHALQVISRRRLTGELVDEVEVSLAFRVRLAEALQLPGQPRHMQFGDIAGVSEADLEAARAAVESAEAGPELADFIARQDFWIEHLRERHAADFRRIEARFWERLERLCEAQTQVPVPEGDYLERMNQLGTEREQALHEQARIFTGQALEAGEQR</sequence>
<dbReference type="Gene3D" id="1.20.58.360">
    <property type="entry name" value="Shigella T3SS effector IpaH defines"/>
    <property type="match status" value="1"/>
</dbReference>
<organism evidence="16 17">
    <name type="scientific">Pseudomonas putida</name>
    <name type="common">Arthrobacter siderocapsulatus</name>
    <dbReference type="NCBI Taxonomy" id="303"/>
    <lineage>
        <taxon>Bacteria</taxon>
        <taxon>Pseudomonadati</taxon>
        <taxon>Pseudomonadota</taxon>
        <taxon>Gammaproteobacteria</taxon>
        <taxon>Pseudomonadales</taxon>
        <taxon>Pseudomonadaceae</taxon>
        <taxon>Pseudomonas</taxon>
    </lineage>
</organism>
<dbReference type="Pfam" id="PF20178">
    <property type="entry name" value="ToxA_N"/>
    <property type="match status" value="1"/>
</dbReference>
<dbReference type="Gene3D" id="3.80.10.10">
    <property type="entry name" value="Ribonuclease Inhibitor"/>
    <property type="match status" value="1"/>
</dbReference>
<evidence type="ECO:0000313" key="16">
    <source>
        <dbReference type="EMBL" id="OLS58951.1"/>
    </source>
</evidence>
<evidence type="ECO:0000256" key="7">
    <source>
        <dbReference type="ARBA" id="ARBA00022614"/>
    </source>
</evidence>
<keyword evidence="8 14" id="KW-0808">Transferase</keyword>
<dbReference type="InterPro" id="IPR046673">
    <property type="entry name" value="ToxA_N"/>
</dbReference>
<evidence type="ECO:0000256" key="2">
    <source>
        <dbReference type="ARBA" id="ARBA00004192"/>
    </source>
</evidence>
<dbReference type="GO" id="GO:0016567">
    <property type="term" value="P:protein ubiquitination"/>
    <property type="evidence" value="ECO:0007669"/>
    <property type="project" value="InterPro"/>
</dbReference>
<comment type="similarity">
    <text evidence="4 14">Belongs to the LRR-containing bacterial E3 ligase family.</text>
</comment>
<keyword evidence="9" id="KW-0677">Repeat</keyword>
<dbReference type="EC" id="2.3.2.27" evidence="5"/>
<evidence type="ECO:0000256" key="8">
    <source>
        <dbReference type="ARBA" id="ARBA00022679"/>
    </source>
</evidence>
<dbReference type="GO" id="GO:0005576">
    <property type="term" value="C:extracellular region"/>
    <property type="evidence" value="ECO:0007669"/>
    <property type="project" value="UniProtKB-SubCell"/>
</dbReference>
<evidence type="ECO:0000313" key="17">
    <source>
        <dbReference type="Proteomes" id="UP000186736"/>
    </source>
</evidence>
<dbReference type="OrthoDB" id="1467561at2"/>
<feature type="active site" description="Glycyl thioester intermediate" evidence="14">
    <location>
        <position position="1279"/>
    </location>
</feature>
<dbReference type="InterPro" id="IPR051071">
    <property type="entry name" value="LRR-bact_E3_ubiq_ligases"/>
</dbReference>
<keyword evidence="7" id="KW-0433">Leucine-rich repeat</keyword>
<dbReference type="RefSeq" id="WP_075806868.1">
    <property type="nucleotide sequence ID" value="NZ_MKZO01000079.1"/>
</dbReference>
<dbReference type="GO" id="GO:0030430">
    <property type="term" value="C:host cell cytoplasm"/>
    <property type="evidence" value="ECO:0007669"/>
    <property type="project" value="UniProtKB-SubCell"/>
</dbReference>
<gene>
    <name evidence="16" type="ORF">PSEMO_63120</name>
</gene>
<protein>
    <recommendedName>
        <fullName evidence="5">RING-type E3 ubiquitin transferase</fullName>
        <ecNumber evidence="5">2.3.2.27</ecNumber>
    </recommendedName>
</protein>
<comment type="caution">
    <text evidence="16">The sequence shown here is derived from an EMBL/GenBank/DDBJ whole genome shotgun (WGS) entry which is preliminary data.</text>
</comment>
<evidence type="ECO:0000256" key="6">
    <source>
        <dbReference type="ARBA" id="ARBA00022525"/>
    </source>
</evidence>
<dbReference type="PANTHER" id="PTHR47114:SF2">
    <property type="entry name" value="OLIGODENDROCYTE-MYELIN GLYCOPROTEIN"/>
    <property type="match status" value="1"/>
</dbReference>
<evidence type="ECO:0000259" key="15">
    <source>
        <dbReference type="PROSITE" id="PS52053"/>
    </source>
</evidence>
<dbReference type="Gene3D" id="1.20.1270.130">
    <property type="entry name" value="Shigella T3SS effector IpaH domain"/>
    <property type="match status" value="1"/>
</dbReference>
<evidence type="ECO:0000256" key="10">
    <source>
        <dbReference type="ARBA" id="ARBA00022786"/>
    </source>
</evidence>
<evidence type="ECO:0000256" key="5">
    <source>
        <dbReference type="ARBA" id="ARBA00012483"/>
    </source>
</evidence>
<dbReference type="PANTHER" id="PTHR47114">
    <property type="match status" value="1"/>
</dbReference>
<keyword evidence="6 14" id="KW-0964">Secreted</keyword>
<dbReference type="PROSITE" id="PS52053">
    <property type="entry name" value="NEL"/>
    <property type="match status" value="1"/>
</dbReference>
<comment type="PTM">
    <text evidence="14">Ubiquitinated in the presence of host E1 ubiquitin-activating enzyme, E2 ubiquitin-conjugating enzyme and ubiquitin.</text>
</comment>
<dbReference type="InterPro" id="IPR029487">
    <property type="entry name" value="NEL_dom"/>
</dbReference>
<dbReference type="GO" id="GO:0061630">
    <property type="term" value="F:ubiquitin protein ligase activity"/>
    <property type="evidence" value="ECO:0007669"/>
    <property type="project" value="UniProtKB-EC"/>
</dbReference>
<keyword evidence="11 14" id="KW-0832">Ubl conjugation</keyword>
<keyword evidence="13 14" id="KW-1035">Host cytoplasm</keyword>
<dbReference type="InterPro" id="IPR032675">
    <property type="entry name" value="LRR_dom_sf"/>
</dbReference>
<evidence type="ECO:0000256" key="13">
    <source>
        <dbReference type="ARBA" id="ARBA00023200"/>
    </source>
</evidence>
<evidence type="ECO:0000256" key="3">
    <source>
        <dbReference type="ARBA" id="ARBA00004613"/>
    </source>
</evidence>